<accession>A0A7R9DBF0</accession>
<dbReference type="AlphaFoldDB" id="A0A7R9DBF0"/>
<organism evidence="2">
    <name type="scientific">Timema cristinae</name>
    <name type="common">Walking stick</name>
    <dbReference type="NCBI Taxonomy" id="61476"/>
    <lineage>
        <taxon>Eukaryota</taxon>
        <taxon>Metazoa</taxon>
        <taxon>Ecdysozoa</taxon>
        <taxon>Arthropoda</taxon>
        <taxon>Hexapoda</taxon>
        <taxon>Insecta</taxon>
        <taxon>Pterygota</taxon>
        <taxon>Neoptera</taxon>
        <taxon>Polyneoptera</taxon>
        <taxon>Phasmatodea</taxon>
        <taxon>Timematodea</taxon>
        <taxon>Timematoidea</taxon>
        <taxon>Timematidae</taxon>
        <taxon>Timema</taxon>
    </lineage>
</organism>
<name>A0A7R9DBF0_TIMCR</name>
<reference evidence="2" key="1">
    <citation type="submission" date="2020-11" db="EMBL/GenBank/DDBJ databases">
        <authorList>
            <person name="Tran Van P."/>
        </authorList>
    </citation>
    <scope>NUCLEOTIDE SEQUENCE</scope>
</reference>
<dbReference type="EMBL" id="OC322267">
    <property type="protein sequence ID" value="CAD7411513.1"/>
    <property type="molecule type" value="Genomic_DNA"/>
</dbReference>
<feature type="region of interest" description="Disordered" evidence="1">
    <location>
        <begin position="200"/>
        <end position="240"/>
    </location>
</feature>
<evidence type="ECO:0000256" key="1">
    <source>
        <dbReference type="SAM" id="MobiDB-lite"/>
    </source>
</evidence>
<proteinExistence type="predicted"/>
<evidence type="ECO:0000313" key="2">
    <source>
        <dbReference type="EMBL" id="CAD7411513.1"/>
    </source>
</evidence>
<protein>
    <submittedName>
        <fullName evidence="2">Uncharacterized protein</fullName>
    </submittedName>
</protein>
<gene>
    <name evidence="2" type="ORF">TCEB3V08_LOCUS10975</name>
</gene>
<sequence length="240" mass="26090">MMLIERSPPLTTLALSGNWELTMLPLLVIYGSWRHTISRPSSSTTTFTSSITAALRIAFSCPIFTLRSGSTSVGRLPALSWIRSIASGVGNAMDAPLSWPTLTICLIANCRVINLVEEKEQQSEKFKSRTVKCSLEMGWKQLLPLFKAPYLTTALLMLAIEFLAMMSYTEPAAGSCGVKLAGRVKSAAWGRVPTAYRRWSGTGHTSTSPRSRDIAHTQAAKSTAGATWSLKPASSPYESQ</sequence>